<feature type="transmembrane region" description="Helical" evidence="1">
    <location>
        <begin position="148"/>
        <end position="167"/>
    </location>
</feature>
<accession>A0A0S4JBK1</accession>
<evidence type="ECO:0000256" key="1">
    <source>
        <dbReference type="SAM" id="Phobius"/>
    </source>
</evidence>
<name>A0A0S4JBK1_BODSA</name>
<keyword evidence="1" id="KW-0812">Transmembrane</keyword>
<protein>
    <submittedName>
        <fullName evidence="2">Membrane-associated protein, putative</fullName>
    </submittedName>
</protein>
<dbReference type="Proteomes" id="UP000051952">
    <property type="component" value="Unassembled WGS sequence"/>
</dbReference>
<sequence length="378" mass="42489">MNSIHLDFAAAIFALVILIVYSIFVLEWLVYRALILQNFQQHIFYNTNEGRVRHLRSPLHPAAASAPLHFEPYDTPHPFTPPLPKWIAAIAFSRGGRWMPADKRKSFGVLVSPLKPSHTHWWLAMPLLTIFTTLLSSLPATSTVGCDALQGIITTASAAMSVALVAVRPHRALIVSIVAAASLIVVAATSALGLACRHGLVSLDELLSVCSALSYVTLVGKVYVALLPSFENKILQRRLPRFSLENTFATLSSFQGIANEQHRKRDWSIFFFFSYVTLVGKVYVALLPSFENKILERRLPRLSLQNNTFATLSSFQSIANEQHRKRDWSIHRERQHVGLTRLVKNICWHVKNNQVPSLAKQELTGQRLENCFEFGRLT</sequence>
<dbReference type="AlphaFoldDB" id="A0A0S4JBK1"/>
<evidence type="ECO:0000313" key="2">
    <source>
        <dbReference type="EMBL" id="CUG86538.1"/>
    </source>
</evidence>
<feature type="transmembrane region" description="Helical" evidence="1">
    <location>
        <begin position="6"/>
        <end position="31"/>
    </location>
</feature>
<proteinExistence type="predicted"/>
<organism evidence="2 3">
    <name type="scientific">Bodo saltans</name>
    <name type="common">Flagellated protozoan</name>
    <dbReference type="NCBI Taxonomy" id="75058"/>
    <lineage>
        <taxon>Eukaryota</taxon>
        <taxon>Discoba</taxon>
        <taxon>Euglenozoa</taxon>
        <taxon>Kinetoplastea</taxon>
        <taxon>Metakinetoplastina</taxon>
        <taxon>Eubodonida</taxon>
        <taxon>Bodonidae</taxon>
        <taxon>Bodo</taxon>
    </lineage>
</organism>
<feature type="transmembrane region" description="Helical" evidence="1">
    <location>
        <begin position="174"/>
        <end position="194"/>
    </location>
</feature>
<keyword evidence="1" id="KW-0472">Membrane</keyword>
<gene>
    <name evidence="2" type="ORF">BSAL_93635</name>
</gene>
<dbReference type="VEuPathDB" id="TriTrypDB:BSAL_93635"/>
<evidence type="ECO:0000313" key="3">
    <source>
        <dbReference type="Proteomes" id="UP000051952"/>
    </source>
</evidence>
<reference evidence="3" key="1">
    <citation type="submission" date="2015-09" db="EMBL/GenBank/DDBJ databases">
        <authorList>
            <consortium name="Pathogen Informatics"/>
        </authorList>
    </citation>
    <scope>NUCLEOTIDE SEQUENCE [LARGE SCALE GENOMIC DNA]</scope>
    <source>
        <strain evidence="3">Lake Konstanz</strain>
    </source>
</reference>
<feature type="transmembrane region" description="Helical" evidence="1">
    <location>
        <begin position="269"/>
        <end position="290"/>
    </location>
</feature>
<keyword evidence="1" id="KW-1133">Transmembrane helix</keyword>
<feature type="transmembrane region" description="Helical" evidence="1">
    <location>
        <begin position="206"/>
        <end position="228"/>
    </location>
</feature>
<dbReference type="EMBL" id="CYKH01001327">
    <property type="protein sequence ID" value="CUG86538.1"/>
    <property type="molecule type" value="Genomic_DNA"/>
</dbReference>
<feature type="transmembrane region" description="Helical" evidence="1">
    <location>
        <begin position="121"/>
        <end position="142"/>
    </location>
</feature>
<keyword evidence="3" id="KW-1185">Reference proteome</keyword>